<accession>A0ACA9KRX8</accession>
<name>A0ACA9KRX8_9GLOM</name>
<reference evidence="1" key="1">
    <citation type="submission" date="2021-06" db="EMBL/GenBank/DDBJ databases">
        <authorList>
            <person name="Kallberg Y."/>
            <person name="Tangrot J."/>
            <person name="Rosling A."/>
        </authorList>
    </citation>
    <scope>NUCLEOTIDE SEQUENCE</scope>
    <source>
        <strain evidence="1">AU212A</strain>
    </source>
</reference>
<proteinExistence type="predicted"/>
<gene>
    <name evidence="1" type="ORF">SCALOS_LOCUS2670</name>
</gene>
<protein>
    <submittedName>
        <fullName evidence="1">2721_t:CDS:1</fullName>
    </submittedName>
</protein>
<evidence type="ECO:0000313" key="1">
    <source>
        <dbReference type="EMBL" id="CAG8486967.1"/>
    </source>
</evidence>
<evidence type="ECO:0000313" key="2">
    <source>
        <dbReference type="Proteomes" id="UP000789860"/>
    </source>
</evidence>
<sequence>LLFKYPIIDYSITNDNLCKFFEWDKKPSIEAIIGELEILLSFIDRPDEDSNTIKENENYIYSIYEYLNNKTDDYIDSLKKELSEKEWILNESNIYSTKRLVFTLPTCIKNTEWIQVSKHNKEHFSQLLEKLGVKPKLEILDYVDILKSLNIECDNVIEILEYLSKEDVNLEDLLIPNMHGVMKVRTDIFFNDINKNNEELIEKHRDILTHHKITSELAKRLKIKNFNENFFLKNKMFGFDVEILTSRFIDTLKAFNCDIAVFQEFLKNADDASATQFCVILDYNDYRGSNKSLMKEEMNDWQGPSIWIFNDKQFSENDFKSIINVDCNKKPNKIGKEGLGFISCYNLTDLPQLISSNKIVFFDPQKKFLPNNKCGSVFCFDDYRKEGKSHFINMFEDQFEPYLKLNRDMFKFDFNDKEYSRTLFRLPLRTTESKISDKKYSVDDIKNILHTLKGGIASHLIFLRNIETFEVYEKRCSQNEELLWKVEVKENSSNRKFFGQGPQEFQLDIQLTERNYTTEIVKWLICSDSVSNDKSIPSDTWGGVAISISDIYNELYLKGRYYSYLPLQIFTELSVNLHSNNWLLTPGRSRFNWNDTDALDNILGKVLPQIHVKLLTEYIKYIEKEQKKVDWQFISELCSILENERSLAYKYVKKVLKLICEGTYKIFWSPSEGGSYISFRQSCFIDKNTSINVTNFLNENGYCTVLLDREHLEKFEKLGFTPQKVNPQFVRDILKNKKFVLDPSNLELSCSLLGYILDELYEELAGIRLVPLFGNRFGEFGKNYYIVSSKQFELFPKVGPNYFISIEKLEEMELDKIFMNERFLEVTNIKKFTALTIKDLLIEELGELNDGLELNWNPSSQKFRIKKIYNLSNPDQHKLISLINAKHRPLLVYSNNAEDINIVQKLVNLGIRFTKHQYRTELDDYILKALKNNNEAKEIMCQYFCKTLTLNNIVYTFILKRLPILKSLPIWPTHTVESANTVYRSVLDSNTYLIPTPFTFQPLNECRTYYYNTKYPNMRKLLEFLKVKERTKLDYIKDAIVPSTTSIPQHVQDDYLKFLIDIFSDNNFDEIKNYIKELEIFPNQTFKFCRAKDLFDQNNLLFKNIFEFSDKLFINDLQNNQEFIEKLKEMGLKSNITPEIFIECSEEIQANFKRHEHDVSKISKIMQSAKLTVDYFYQDQSELKFPKDKWNKLSKIRFIPISKNLEFPHSYNDEDVLNNYSGLGLPTIPTIINHLITIQETVSKSVEWRNFDKDGKQLFEAIKQVYEKLSKPLVEKDEKDEKELKDLSFCFPKDKPLFLNSTNPFDSESWVVASQLVLNIKNNFSYKRRAVNPYLQEYKEFLSFAGAGTFEVPHWGKSDPIEKNSQQLSKSVLEFLKNEDQTPFNNVLFRVGYEKQKNLCKFININIRPNSFKVLLNWLYGEIFSEAIKSIESDELFQIYEDLLLASEKFELESLKELIESNLVKYIYENLTNNTLKTVKGLADKYILVDLLNYYNPYIQHNKEIINTPLQPEKRIFDAPTSKKQERRPKKLYIGNAYSSNIDFEVAEPIIVKNSTIPDCDRFRMRRVKVDSENNPFVNWKIMPNLFEVPKNYYARCTKTETVINGKRIRIDGFSVVPMNMDSDAFFEMEIELNEGFSYCVFNYQEEDTIEDLKDQDKVEIRDDHKFDENTNISQDKRSYNGETPQIKKDEVNNKNANMNNKEHNEIKRDVAEVEHLVNNSNSKSSSFNEKIRYVLKGSRFVPENDITDMFSSVQL</sequence>
<organism evidence="1 2">
    <name type="scientific">Scutellospora calospora</name>
    <dbReference type="NCBI Taxonomy" id="85575"/>
    <lineage>
        <taxon>Eukaryota</taxon>
        <taxon>Fungi</taxon>
        <taxon>Fungi incertae sedis</taxon>
        <taxon>Mucoromycota</taxon>
        <taxon>Glomeromycotina</taxon>
        <taxon>Glomeromycetes</taxon>
        <taxon>Diversisporales</taxon>
        <taxon>Gigasporaceae</taxon>
        <taxon>Scutellospora</taxon>
    </lineage>
</organism>
<comment type="caution">
    <text evidence="1">The sequence shown here is derived from an EMBL/GenBank/DDBJ whole genome shotgun (WGS) entry which is preliminary data.</text>
</comment>
<feature type="non-terminal residue" evidence="1">
    <location>
        <position position="1"/>
    </location>
</feature>
<dbReference type="EMBL" id="CAJVPM010002476">
    <property type="protein sequence ID" value="CAG8486967.1"/>
    <property type="molecule type" value="Genomic_DNA"/>
</dbReference>
<keyword evidence="2" id="KW-1185">Reference proteome</keyword>
<dbReference type="Proteomes" id="UP000789860">
    <property type="component" value="Unassembled WGS sequence"/>
</dbReference>